<organism evidence="3 4">
    <name type="scientific">Symbiodinium natans</name>
    <dbReference type="NCBI Taxonomy" id="878477"/>
    <lineage>
        <taxon>Eukaryota</taxon>
        <taxon>Sar</taxon>
        <taxon>Alveolata</taxon>
        <taxon>Dinophyceae</taxon>
        <taxon>Suessiales</taxon>
        <taxon>Symbiodiniaceae</taxon>
        <taxon>Symbiodinium</taxon>
    </lineage>
</organism>
<keyword evidence="2" id="KW-1133">Transmembrane helix</keyword>
<dbReference type="AlphaFoldDB" id="A0A812PZX2"/>
<dbReference type="EMBL" id="CAJNDS010002153">
    <property type="protein sequence ID" value="CAE7353704.1"/>
    <property type="molecule type" value="Genomic_DNA"/>
</dbReference>
<feature type="transmembrane region" description="Helical" evidence="2">
    <location>
        <begin position="440"/>
        <end position="461"/>
    </location>
</feature>
<comment type="caution">
    <text evidence="3">The sequence shown here is derived from an EMBL/GenBank/DDBJ whole genome shotgun (WGS) entry which is preliminary data.</text>
</comment>
<reference evidence="3" key="1">
    <citation type="submission" date="2021-02" db="EMBL/GenBank/DDBJ databases">
        <authorList>
            <person name="Dougan E. K."/>
            <person name="Rhodes N."/>
            <person name="Thang M."/>
            <person name="Chan C."/>
        </authorList>
    </citation>
    <scope>NUCLEOTIDE SEQUENCE</scope>
</reference>
<proteinExistence type="predicted"/>
<feature type="transmembrane region" description="Helical" evidence="2">
    <location>
        <begin position="373"/>
        <end position="399"/>
    </location>
</feature>
<gene>
    <name evidence="3" type="ORF">SNAT2548_LOCUS18721</name>
</gene>
<sequence length="564" mass="61257">MREPKMKCESSSPPSVARHVFVEEEGEDPPPSMSGAELVDEPGICDVERRIRAIEQRSNFKVLPFPCAGLPHLGAFIPSCEAKRTQLVSVGWEICQSPRFSTWKPPCSSPPVQPRAGTNGSGRSMRAEEGNRLLMDSQAPPVVRAPRKQTATMKVLPEGEPEVMARKSSPGSRAGTLSVKEVVAQQAAQQSNHAFGDHPSLLRGPGAHSGRCCFKLWRGLLSLCGASALWDPPRTEAGQRCRHFLHVAVTGILAMYAVWMGLLRFISLVELVEAGPFCDLTSKASFTTDIVIGLAAPLCLTFLGGVKPSVYARRTERMRESCRYLYALLKDNDLMEEWQEIVGRDLVGLTAVWFLICALRVASTLLLHEICPASVACMIGFVAFASVLTAVGFVLITTWRGLGLRVQRFTDPFRAKDVNLAVVQGEWRELGACMRSMSHALQVCIVVLALTVGTGLIALAFDVLSDGFALTMLPAVLFFALLTATLLPAALASSACARFPSFVAIYDPGPEMMEKFLQFADFVAMTDCGCFLWDTKLTAGLLQRAMSITVALAAGIYRSGILVN</sequence>
<evidence type="ECO:0000256" key="2">
    <source>
        <dbReference type="SAM" id="Phobius"/>
    </source>
</evidence>
<feature type="transmembrane region" description="Helical" evidence="2">
    <location>
        <begin position="244"/>
        <end position="266"/>
    </location>
</feature>
<evidence type="ECO:0000313" key="4">
    <source>
        <dbReference type="Proteomes" id="UP000604046"/>
    </source>
</evidence>
<name>A0A812PZX2_9DINO</name>
<accession>A0A812PZX2</accession>
<feature type="transmembrane region" description="Helical" evidence="2">
    <location>
        <begin position="467"/>
        <end position="491"/>
    </location>
</feature>
<evidence type="ECO:0000256" key="1">
    <source>
        <dbReference type="SAM" id="MobiDB-lite"/>
    </source>
</evidence>
<evidence type="ECO:0000313" key="3">
    <source>
        <dbReference type="EMBL" id="CAE7353704.1"/>
    </source>
</evidence>
<feature type="region of interest" description="Disordered" evidence="1">
    <location>
        <begin position="103"/>
        <end position="125"/>
    </location>
</feature>
<keyword evidence="2" id="KW-0812">Transmembrane</keyword>
<protein>
    <submittedName>
        <fullName evidence="3">Uncharacterized protein</fullName>
    </submittedName>
</protein>
<feature type="transmembrane region" description="Helical" evidence="2">
    <location>
        <begin position="286"/>
        <end position="306"/>
    </location>
</feature>
<keyword evidence="2" id="KW-0472">Membrane</keyword>
<dbReference type="Proteomes" id="UP000604046">
    <property type="component" value="Unassembled WGS sequence"/>
</dbReference>
<keyword evidence="4" id="KW-1185">Reference proteome</keyword>
<feature type="transmembrane region" description="Helical" evidence="2">
    <location>
        <begin position="346"/>
        <end position="367"/>
    </location>
</feature>